<protein>
    <submittedName>
        <fullName evidence="2">Capsular polysaccharide export system protein KpsS</fullName>
    </submittedName>
</protein>
<dbReference type="EMBL" id="FPHP01000046">
    <property type="protein sequence ID" value="SFV75742.1"/>
    <property type="molecule type" value="Genomic_DNA"/>
</dbReference>
<gene>
    <name evidence="2" type="ORF">MNB_SM-3-1276</name>
</gene>
<name>A0A1W1D5N5_9ZZZZ</name>
<keyword evidence="1" id="KW-0472">Membrane</keyword>
<keyword evidence="1" id="KW-0812">Transmembrane</keyword>
<evidence type="ECO:0000313" key="2">
    <source>
        <dbReference type="EMBL" id="SFV75742.1"/>
    </source>
</evidence>
<evidence type="ECO:0000256" key="1">
    <source>
        <dbReference type="SAM" id="Phobius"/>
    </source>
</evidence>
<dbReference type="GO" id="GO:0015774">
    <property type="term" value="P:polysaccharide transport"/>
    <property type="evidence" value="ECO:0007669"/>
    <property type="project" value="InterPro"/>
</dbReference>
<reference evidence="2" key="1">
    <citation type="submission" date="2016-10" db="EMBL/GenBank/DDBJ databases">
        <authorList>
            <person name="de Groot N.N."/>
        </authorList>
    </citation>
    <scope>NUCLEOTIDE SEQUENCE</scope>
</reference>
<organism evidence="2">
    <name type="scientific">hydrothermal vent metagenome</name>
    <dbReference type="NCBI Taxonomy" id="652676"/>
    <lineage>
        <taxon>unclassified sequences</taxon>
        <taxon>metagenomes</taxon>
        <taxon>ecological metagenomes</taxon>
    </lineage>
</organism>
<dbReference type="CDD" id="cd16441">
    <property type="entry name" value="beta_Kdo_transferase_KpsS"/>
    <property type="match status" value="1"/>
</dbReference>
<sequence length="401" mass="47702">MNKIGSVQGKNILLLQGPMGNFFKKLDILLQQHNATTYKIGFNAGDSFFSNHYNYIPYRDKKENYASFISRFLKEKKIDIIFLFGDCRYYQSISIKVAKTLHIKVFVFEEGYIRPNYITMELYGVNNFSSISRDASFYQKLPLKKEPEVVEVHNSRFKMIMSAIFYYLIANIFYFRYPYYEHHRDFSAIKEAFFGIRSFVRKLIYPFYEKKYLQIIKTQLSKKYFFVPLQTHNDFQILTHSPYNSIEEFIEEVLQSFAQYSQQDDWLIFKHHPVDRGRKNYTKFITQRAKALFVDKRVIVLYDTHLPTLLKHTKGTITINSTVGLSSLYHNTPTITLGYALYDIKGLTSKGIPLKEFWHNQQKPDKDLFKKYRLFLIENTQLNGSFYGKFPKFPFEEDKKE</sequence>
<dbReference type="InterPro" id="IPR007833">
    <property type="entry name" value="Capsule_polysaccharide_synth"/>
</dbReference>
<dbReference type="Pfam" id="PF05159">
    <property type="entry name" value="Capsule_synth"/>
    <property type="match status" value="1"/>
</dbReference>
<feature type="transmembrane region" description="Helical" evidence="1">
    <location>
        <begin position="159"/>
        <end position="177"/>
    </location>
</feature>
<proteinExistence type="predicted"/>
<dbReference type="GO" id="GO:0000271">
    <property type="term" value="P:polysaccharide biosynthetic process"/>
    <property type="evidence" value="ECO:0007669"/>
    <property type="project" value="InterPro"/>
</dbReference>
<keyword evidence="1" id="KW-1133">Transmembrane helix</keyword>
<accession>A0A1W1D5N5</accession>
<dbReference type="AlphaFoldDB" id="A0A1W1D5N5"/>